<name>A0ABW4P1Z6_9NOCA</name>
<sequence>MIVKLKDLDLIPTSRAGARYPKLKDDICPVLQMLVLPPGSVDYRIVDRNGGISVWPAEIFDIVDNRTPDSWGVTSDAGNCVTIGFTAVAHVGFWEYYYDGAPGIEEVVDQVLKGLR</sequence>
<dbReference type="Proteomes" id="UP001597286">
    <property type="component" value="Unassembled WGS sequence"/>
</dbReference>
<gene>
    <name evidence="1" type="ORF">ACFSJG_06070</name>
</gene>
<protein>
    <submittedName>
        <fullName evidence="1">Uncharacterized protein</fullName>
    </submittedName>
</protein>
<organism evidence="1 2">
    <name type="scientific">Rhodococcus gannanensis</name>
    <dbReference type="NCBI Taxonomy" id="1960308"/>
    <lineage>
        <taxon>Bacteria</taxon>
        <taxon>Bacillati</taxon>
        <taxon>Actinomycetota</taxon>
        <taxon>Actinomycetes</taxon>
        <taxon>Mycobacteriales</taxon>
        <taxon>Nocardiaceae</taxon>
        <taxon>Rhodococcus</taxon>
    </lineage>
</organism>
<dbReference type="EMBL" id="JBHUFB010000008">
    <property type="protein sequence ID" value="MFD1811774.1"/>
    <property type="molecule type" value="Genomic_DNA"/>
</dbReference>
<proteinExistence type="predicted"/>
<keyword evidence="2" id="KW-1185">Reference proteome</keyword>
<evidence type="ECO:0000313" key="1">
    <source>
        <dbReference type="EMBL" id="MFD1811774.1"/>
    </source>
</evidence>
<dbReference type="RefSeq" id="WP_378484317.1">
    <property type="nucleotide sequence ID" value="NZ_JBHUFB010000008.1"/>
</dbReference>
<comment type="caution">
    <text evidence="1">The sequence shown here is derived from an EMBL/GenBank/DDBJ whole genome shotgun (WGS) entry which is preliminary data.</text>
</comment>
<accession>A0ABW4P1Z6</accession>
<reference evidence="2" key="1">
    <citation type="journal article" date="2019" name="Int. J. Syst. Evol. Microbiol.">
        <title>The Global Catalogue of Microorganisms (GCM) 10K type strain sequencing project: providing services to taxonomists for standard genome sequencing and annotation.</title>
        <authorList>
            <consortium name="The Broad Institute Genomics Platform"/>
            <consortium name="The Broad Institute Genome Sequencing Center for Infectious Disease"/>
            <person name="Wu L."/>
            <person name="Ma J."/>
        </authorList>
    </citation>
    <scope>NUCLEOTIDE SEQUENCE [LARGE SCALE GENOMIC DNA]</scope>
    <source>
        <strain evidence="2">DT72</strain>
    </source>
</reference>
<evidence type="ECO:0000313" key="2">
    <source>
        <dbReference type="Proteomes" id="UP001597286"/>
    </source>
</evidence>